<dbReference type="EMBL" id="JACGWV010000001">
    <property type="protein sequence ID" value="MBA8806922.1"/>
    <property type="molecule type" value="Genomic_DNA"/>
</dbReference>
<reference evidence="1 2" key="1">
    <citation type="submission" date="2020-07" db="EMBL/GenBank/DDBJ databases">
        <title>Sequencing the genomes of 1000 actinobacteria strains.</title>
        <authorList>
            <person name="Klenk H.-P."/>
        </authorList>
    </citation>
    <scope>NUCLEOTIDE SEQUENCE [LARGE SCALE GENOMIC DNA]</scope>
    <source>
        <strain evidence="1 2">DSM 44121</strain>
    </source>
</reference>
<proteinExistence type="predicted"/>
<name>A0A7W3PCV6_9MICO</name>
<dbReference type="AlphaFoldDB" id="A0A7W3PCV6"/>
<comment type="caution">
    <text evidence="1">The sequence shown here is derived from an EMBL/GenBank/DDBJ whole genome shotgun (WGS) entry which is preliminary data.</text>
</comment>
<protein>
    <submittedName>
        <fullName evidence="1">Uncharacterized protein</fullName>
    </submittedName>
</protein>
<dbReference type="Proteomes" id="UP000540568">
    <property type="component" value="Unassembled WGS sequence"/>
</dbReference>
<keyword evidence="2" id="KW-1185">Reference proteome</keyword>
<dbReference type="RefSeq" id="WP_182614579.1">
    <property type="nucleotide sequence ID" value="NZ_BAAATF010000002.1"/>
</dbReference>
<organism evidence="1 2">
    <name type="scientific">Promicromonospora sukumoe</name>
    <dbReference type="NCBI Taxonomy" id="88382"/>
    <lineage>
        <taxon>Bacteria</taxon>
        <taxon>Bacillati</taxon>
        <taxon>Actinomycetota</taxon>
        <taxon>Actinomycetes</taxon>
        <taxon>Micrococcales</taxon>
        <taxon>Promicromonosporaceae</taxon>
        <taxon>Promicromonospora</taxon>
    </lineage>
</organism>
<evidence type="ECO:0000313" key="2">
    <source>
        <dbReference type="Proteomes" id="UP000540568"/>
    </source>
</evidence>
<accession>A0A7W3PCV6</accession>
<gene>
    <name evidence="1" type="ORF">FHX71_000864</name>
</gene>
<sequence>MTDNFTPDRDVSADPDVALLELTAFELITLLSQGTTEAGRRTTEMLRLPEVPQDSPLLGAGLSSLVVRRLARTEDGALVPLGKLAALSNVLFTADTWVEATGITDRENNAALLIGSLHGSVVVEPRPNGIWQVLPLESSEPVRVAASRYVQAAFRTLEGRPFGGSVKVTDAKGARTAAVRVAADDTWQLVHGPVDQKLEPAPVRPDPTFRILAEAVA</sequence>
<evidence type="ECO:0000313" key="1">
    <source>
        <dbReference type="EMBL" id="MBA8806922.1"/>
    </source>
</evidence>